<protein>
    <submittedName>
        <fullName evidence="3">RNA-binding protein</fullName>
    </submittedName>
</protein>
<dbReference type="Proteomes" id="UP001172083">
    <property type="component" value="Unassembled WGS sequence"/>
</dbReference>
<dbReference type="PROSITE" id="PS50102">
    <property type="entry name" value="RRM"/>
    <property type="match status" value="1"/>
</dbReference>
<comment type="caution">
    <text evidence="3">The sequence shown here is derived from an EMBL/GenBank/DDBJ whole genome shotgun (WGS) entry which is preliminary data.</text>
</comment>
<proteinExistence type="predicted"/>
<reference evidence="3" key="1">
    <citation type="submission" date="2023-06" db="EMBL/GenBank/DDBJ databases">
        <title>Genomic of Agaribacillus aureum.</title>
        <authorList>
            <person name="Wang G."/>
        </authorList>
    </citation>
    <scope>NUCLEOTIDE SEQUENCE</scope>
    <source>
        <strain evidence="3">BMA12</strain>
    </source>
</reference>
<gene>
    <name evidence="3" type="ORF">QQ020_19780</name>
</gene>
<feature type="domain" description="RRM" evidence="2">
    <location>
        <begin position="1"/>
        <end position="79"/>
    </location>
</feature>
<keyword evidence="4" id="KW-1185">Reference proteome</keyword>
<name>A0ABT8L984_9BACT</name>
<organism evidence="3 4">
    <name type="scientific">Agaribacillus aureus</name>
    <dbReference type="NCBI Taxonomy" id="3051825"/>
    <lineage>
        <taxon>Bacteria</taxon>
        <taxon>Pseudomonadati</taxon>
        <taxon>Bacteroidota</taxon>
        <taxon>Cytophagia</taxon>
        <taxon>Cytophagales</taxon>
        <taxon>Splendidivirgaceae</taxon>
        <taxon>Agaribacillus</taxon>
    </lineage>
</organism>
<dbReference type="InterPro" id="IPR048289">
    <property type="entry name" value="RRM2_NsCP33-like"/>
</dbReference>
<keyword evidence="1" id="KW-0694">RNA-binding</keyword>
<dbReference type="InterPro" id="IPR012677">
    <property type="entry name" value="Nucleotide-bd_a/b_plait_sf"/>
</dbReference>
<evidence type="ECO:0000313" key="4">
    <source>
        <dbReference type="Proteomes" id="UP001172083"/>
    </source>
</evidence>
<sequence>MNIFVANLDFNFKSEGLKELFEEYGEVSSAKIIMDFGTGKSKGFGFVEMPDDNEAQLAINSLNEHEINGRPIVVKEAKPRS</sequence>
<dbReference type="Gene3D" id="3.30.70.330">
    <property type="match status" value="1"/>
</dbReference>
<dbReference type="CDD" id="cd21608">
    <property type="entry name" value="RRM2_NsCP33_like"/>
    <property type="match status" value="1"/>
</dbReference>
<accession>A0ABT8L984</accession>
<dbReference type="RefSeq" id="WP_346759663.1">
    <property type="nucleotide sequence ID" value="NZ_JAUJEB010000004.1"/>
</dbReference>
<dbReference type="SMART" id="SM00360">
    <property type="entry name" value="RRM"/>
    <property type="match status" value="1"/>
</dbReference>
<dbReference type="PANTHER" id="PTHR48027">
    <property type="entry name" value="HETEROGENEOUS NUCLEAR RIBONUCLEOPROTEIN 87F-RELATED"/>
    <property type="match status" value="1"/>
</dbReference>
<evidence type="ECO:0000313" key="3">
    <source>
        <dbReference type="EMBL" id="MDN5214329.1"/>
    </source>
</evidence>
<evidence type="ECO:0000259" key="2">
    <source>
        <dbReference type="PROSITE" id="PS50102"/>
    </source>
</evidence>
<dbReference type="SUPFAM" id="SSF54928">
    <property type="entry name" value="RNA-binding domain, RBD"/>
    <property type="match status" value="1"/>
</dbReference>
<dbReference type="InterPro" id="IPR035979">
    <property type="entry name" value="RBD_domain_sf"/>
</dbReference>
<dbReference type="InterPro" id="IPR052462">
    <property type="entry name" value="SLIRP/GR-RBP-like"/>
</dbReference>
<evidence type="ECO:0000256" key="1">
    <source>
        <dbReference type="ARBA" id="ARBA00022884"/>
    </source>
</evidence>
<dbReference type="EMBL" id="JAUJEB010000004">
    <property type="protein sequence ID" value="MDN5214329.1"/>
    <property type="molecule type" value="Genomic_DNA"/>
</dbReference>
<dbReference type="InterPro" id="IPR000504">
    <property type="entry name" value="RRM_dom"/>
</dbReference>
<dbReference type="Pfam" id="PF00076">
    <property type="entry name" value="RRM_1"/>
    <property type="match status" value="1"/>
</dbReference>